<name>A0A2M7BFF5_9BACT</name>
<dbReference type="EMBL" id="PEVC01000010">
    <property type="protein sequence ID" value="PIV01828.1"/>
    <property type="molecule type" value="Genomic_DNA"/>
</dbReference>
<reference evidence="2" key="1">
    <citation type="submission" date="2017-09" db="EMBL/GenBank/DDBJ databases">
        <title>Depth-based differentiation of microbial function through sediment-hosted aquifers and enrichment of novel symbionts in the deep terrestrial subsurface.</title>
        <authorList>
            <person name="Probst A.J."/>
            <person name="Ladd B."/>
            <person name="Jarett J.K."/>
            <person name="Geller-Mcgrath D.E."/>
            <person name="Sieber C.M.K."/>
            <person name="Emerson J.B."/>
            <person name="Anantharaman K."/>
            <person name="Thomas B.C."/>
            <person name="Malmstrom R."/>
            <person name="Stieglmeier M."/>
            <person name="Klingl A."/>
            <person name="Woyke T."/>
            <person name="Ryan C.M."/>
            <person name="Banfield J.F."/>
        </authorList>
    </citation>
    <scope>NUCLEOTIDE SEQUENCE [LARGE SCALE GENOMIC DNA]</scope>
</reference>
<organism evidence="1 2">
    <name type="scientific">Candidatus Shapirobacteria bacterium CG03_land_8_20_14_0_80_39_12</name>
    <dbReference type="NCBI Taxonomy" id="1974879"/>
    <lineage>
        <taxon>Bacteria</taxon>
        <taxon>Candidatus Shapironibacteriota</taxon>
    </lineage>
</organism>
<sequence length="244" mass="28057">MSNESNLFLNPSYYEEKNGRLWDPIRNRLVAGSAINADETEEKVINQLETWFLSHESGIAVHISPKKEPNGKHPGYPEEQITIFRIGYKWPTLQKILFLTSHQFKANFKNPEDLRKFIFTEDDKEQSIFEILNWLKNVSQKRVETNLHDVEKRMVQARHYARQIISGVPIDVIARDMKQTGFLGDNPIGCGGVTQTSTSTYSENITQFFDYTQTESWHMGICRVCGASTLVGPCSICRTCEKKF</sequence>
<evidence type="ECO:0000313" key="1">
    <source>
        <dbReference type="EMBL" id="PIV01828.1"/>
    </source>
</evidence>
<gene>
    <name evidence="1" type="ORF">COS54_00380</name>
</gene>
<accession>A0A2M7BFF5</accession>
<dbReference type="Proteomes" id="UP000229631">
    <property type="component" value="Unassembled WGS sequence"/>
</dbReference>
<protein>
    <submittedName>
        <fullName evidence="1">Uncharacterized protein</fullName>
    </submittedName>
</protein>
<evidence type="ECO:0000313" key="2">
    <source>
        <dbReference type="Proteomes" id="UP000229631"/>
    </source>
</evidence>
<comment type="caution">
    <text evidence="1">The sequence shown here is derived from an EMBL/GenBank/DDBJ whole genome shotgun (WGS) entry which is preliminary data.</text>
</comment>
<proteinExistence type="predicted"/>
<dbReference type="AlphaFoldDB" id="A0A2M7BFF5"/>